<dbReference type="CDD" id="cd03443">
    <property type="entry name" value="PaaI_thioesterase"/>
    <property type="match status" value="1"/>
</dbReference>
<dbReference type="InterPro" id="IPR003736">
    <property type="entry name" value="PAAI_dom"/>
</dbReference>
<gene>
    <name evidence="3" type="ORF">C6I21_11015</name>
</gene>
<dbReference type="InterPro" id="IPR029069">
    <property type="entry name" value="HotDog_dom_sf"/>
</dbReference>
<dbReference type="AlphaFoldDB" id="A0A2P6MF95"/>
<reference evidence="3 4" key="1">
    <citation type="submission" date="2018-03" db="EMBL/GenBank/DDBJ databases">
        <title>Bacillus urumqiensis sp. nov., a moderately haloalkaliphilic bacterium isolated from a salt lake.</title>
        <authorList>
            <person name="Zhao B."/>
            <person name="Liao Z."/>
        </authorList>
    </citation>
    <scope>NUCLEOTIDE SEQUENCE [LARGE SCALE GENOMIC DNA]</scope>
    <source>
        <strain evidence="3 4">BZ-SZ-XJ18</strain>
    </source>
</reference>
<dbReference type="Gene3D" id="3.10.129.10">
    <property type="entry name" value="Hotdog Thioesterase"/>
    <property type="match status" value="1"/>
</dbReference>
<dbReference type="PANTHER" id="PTHR42856">
    <property type="entry name" value="ACYL-COENZYME A THIOESTERASE PAAI"/>
    <property type="match status" value="1"/>
</dbReference>
<dbReference type="RefSeq" id="WP_105959533.1">
    <property type="nucleotide sequence ID" value="NZ_PVNS01000010.1"/>
</dbReference>
<accession>A0A2P6MF95</accession>
<evidence type="ECO:0000313" key="4">
    <source>
        <dbReference type="Proteomes" id="UP000243650"/>
    </source>
</evidence>
<protein>
    <submittedName>
        <fullName evidence="3">PaaI family thioesterase</fullName>
    </submittedName>
</protein>
<keyword evidence="1" id="KW-0378">Hydrolase</keyword>
<dbReference type="OrthoDB" id="328435at2"/>
<evidence type="ECO:0000313" key="3">
    <source>
        <dbReference type="EMBL" id="PRO64975.1"/>
    </source>
</evidence>
<evidence type="ECO:0000256" key="1">
    <source>
        <dbReference type="ARBA" id="ARBA00022801"/>
    </source>
</evidence>
<organism evidence="3 4">
    <name type="scientific">Alkalicoccus urumqiensis</name>
    <name type="common">Bacillus urumqiensis</name>
    <dbReference type="NCBI Taxonomy" id="1548213"/>
    <lineage>
        <taxon>Bacteria</taxon>
        <taxon>Bacillati</taxon>
        <taxon>Bacillota</taxon>
        <taxon>Bacilli</taxon>
        <taxon>Bacillales</taxon>
        <taxon>Bacillaceae</taxon>
        <taxon>Alkalicoccus</taxon>
    </lineage>
</organism>
<dbReference type="SUPFAM" id="SSF54637">
    <property type="entry name" value="Thioesterase/thiol ester dehydrase-isomerase"/>
    <property type="match status" value="1"/>
</dbReference>
<evidence type="ECO:0000259" key="2">
    <source>
        <dbReference type="Pfam" id="PF03061"/>
    </source>
</evidence>
<dbReference type="EMBL" id="PVNS01000010">
    <property type="protein sequence ID" value="PRO64975.1"/>
    <property type="molecule type" value="Genomic_DNA"/>
</dbReference>
<comment type="caution">
    <text evidence="3">The sequence shown here is derived from an EMBL/GenBank/DDBJ whole genome shotgun (WGS) entry which is preliminary data.</text>
</comment>
<keyword evidence="4" id="KW-1185">Reference proteome</keyword>
<dbReference type="Proteomes" id="UP000243650">
    <property type="component" value="Unassembled WGS sequence"/>
</dbReference>
<name>A0A2P6MF95_ALKUR</name>
<dbReference type="Pfam" id="PF03061">
    <property type="entry name" value="4HBT"/>
    <property type="match status" value="1"/>
</dbReference>
<dbReference type="GO" id="GO:0016289">
    <property type="term" value="F:acyl-CoA hydrolase activity"/>
    <property type="evidence" value="ECO:0007669"/>
    <property type="project" value="UniProtKB-ARBA"/>
</dbReference>
<dbReference type="InterPro" id="IPR006683">
    <property type="entry name" value="Thioestr_dom"/>
</dbReference>
<proteinExistence type="predicted"/>
<dbReference type="InterPro" id="IPR052723">
    <property type="entry name" value="Acyl-CoA_thioesterase_PaaI"/>
</dbReference>
<sequence length="146" mass="16373">MEDKQLIRKVEEAARAHKDGSPDVFLYSLFDFAFDYDAENEEVRMQIPINELMYNPVGFIHGGVMLYIADTAMGHLCAAFNEAPSVSLELNSQFLRTAKKGTLHARASFLKKGRSVQYAECDIKDEEGKLLTKITGTFYTLPDAQG</sequence>
<dbReference type="NCBIfam" id="TIGR00369">
    <property type="entry name" value="unchar_dom_1"/>
    <property type="match status" value="1"/>
</dbReference>
<dbReference type="PANTHER" id="PTHR42856:SF1">
    <property type="entry name" value="ACYL-COENZYME A THIOESTERASE PAAI"/>
    <property type="match status" value="1"/>
</dbReference>
<feature type="domain" description="Thioesterase" evidence="2">
    <location>
        <begin position="58"/>
        <end position="130"/>
    </location>
</feature>